<proteinExistence type="predicted"/>
<accession>A0A5J4IXQ0</accession>
<keyword evidence="3" id="KW-1185">Reference proteome</keyword>
<dbReference type="AlphaFoldDB" id="A0A5J4IXQ0"/>
<feature type="chain" id="PRO_5023815685" description="Surface antigen" evidence="1">
    <location>
        <begin position="19"/>
        <end position="429"/>
    </location>
</feature>
<dbReference type="EMBL" id="BKCG01000001">
    <property type="protein sequence ID" value="GER58368.1"/>
    <property type="molecule type" value="Genomic_DNA"/>
</dbReference>
<evidence type="ECO:0000313" key="2">
    <source>
        <dbReference type="EMBL" id="GER58368.1"/>
    </source>
</evidence>
<name>A0A5J4IXQ0_9FLAO</name>
<reference evidence="2 3" key="1">
    <citation type="submission" date="2019-08" db="EMBL/GenBank/DDBJ databases">
        <title>Draft genome sequence of Ulvibacter marinus type strain NBRC 109484.</title>
        <authorList>
            <person name="Kawano K."/>
            <person name="Ushijima N."/>
            <person name="Kihara M."/>
            <person name="Itoh H."/>
        </authorList>
    </citation>
    <scope>NUCLEOTIDE SEQUENCE [LARGE SCALE GENOMIC DNA]</scope>
    <source>
        <strain evidence="2 3">NBRC 109484</strain>
    </source>
</reference>
<evidence type="ECO:0000313" key="3">
    <source>
        <dbReference type="Proteomes" id="UP000326509"/>
    </source>
</evidence>
<dbReference type="InterPro" id="IPR043741">
    <property type="entry name" value="DUF5686"/>
</dbReference>
<dbReference type="Pfam" id="PF18939">
    <property type="entry name" value="DUF5686"/>
    <property type="match status" value="1"/>
</dbReference>
<sequence>MRNPLLLLLLLVGLTTFAQQPTIQTKQDTTATKAEIKESPFVTGFYPIGFFDIDLKYIVKFNSYEGLRLGVGGVTNEKLSDRYKIGGYVAYGFKDKNIKYSIGNSLRINKENNTWINLFYADDIAEIGSFKYLTDDRVYSVFEPRLVNVTQFYKHKTWQANIQTEFSKKFLAEARISRSGIKQIEDYQFVNKGKTYRDYEVAEATVSVRISPKTNFFTSEDGRVEYFDGFPKISAQITKGISGLTSSDFDYTKFGLKLDYYIKRTNLSSTNFLLEGLLATGDVPLTHLFHAYPNNPTKDEILQRFSVAGRRSFETMYFGEFFSDKLATLQVRHSLRRFDLGRRFKPELVFVTRHAIGGLDNIESHLGLTAPDEIGPAFGTLEQVFNETGFEINKLIFGFGLSFAYRYGYYNLPDFEDNISAKFTFYLKL</sequence>
<dbReference type="OrthoDB" id="604691at2"/>
<evidence type="ECO:0008006" key="4">
    <source>
        <dbReference type="Google" id="ProtNLM"/>
    </source>
</evidence>
<dbReference type="Proteomes" id="UP000326509">
    <property type="component" value="Unassembled WGS sequence"/>
</dbReference>
<organism evidence="2 3">
    <name type="scientific">Patiriisocius marinus</name>
    <dbReference type="NCBI Taxonomy" id="1397112"/>
    <lineage>
        <taxon>Bacteria</taxon>
        <taxon>Pseudomonadati</taxon>
        <taxon>Bacteroidota</taxon>
        <taxon>Flavobacteriia</taxon>
        <taxon>Flavobacteriales</taxon>
        <taxon>Flavobacteriaceae</taxon>
        <taxon>Patiriisocius</taxon>
    </lineage>
</organism>
<keyword evidence="1" id="KW-0732">Signal</keyword>
<dbReference type="RefSeq" id="WP_151672451.1">
    <property type="nucleotide sequence ID" value="NZ_BKCG01000001.1"/>
</dbReference>
<comment type="caution">
    <text evidence="2">The sequence shown here is derived from an EMBL/GenBank/DDBJ whole genome shotgun (WGS) entry which is preliminary data.</text>
</comment>
<gene>
    <name evidence="2" type="ORF">ULMA_04760</name>
</gene>
<protein>
    <recommendedName>
        <fullName evidence="4">Surface antigen</fullName>
    </recommendedName>
</protein>
<evidence type="ECO:0000256" key="1">
    <source>
        <dbReference type="SAM" id="SignalP"/>
    </source>
</evidence>
<feature type="signal peptide" evidence="1">
    <location>
        <begin position="1"/>
        <end position="18"/>
    </location>
</feature>